<dbReference type="InterPro" id="IPR029058">
    <property type="entry name" value="AB_hydrolase_fold"/>
</dbReference>
<gene>
    <name evidence="1" type="ORF">DYS74_16110</name>
</gene>
<proteinExistence type="predicted"/>
<dbReference type="Proteomes" id="UP000279673">
    <property type="component" value="Unassembled WGS sequence"/>
</dbReference>
<keyword evidence="2" id="KW-1185">Reference proteome</keyword>
<evidence type="ECO:0000313" key="1">
    <source>
        <dbReference type="EMBL" id="RLL62853.1"/>
    </source>
</evidence>
<sequence length="314" mass="35107">MTIRPADTPVPAEGQSYARCLELVEEHKGFFRDYTHHSLAFLPGHGEAAKHLVVTLGNLSSYHEKGERLPWAYGLVAKQGWSILGVMNKRGDWFREPEILAVLAELRDSGFYDAFDQVSTYGSSMGGYGALALAPFFPRAHAVAFAPQSTLNRRAAPFDKRYRYGRGLGDWTAPEADAARGAQALEGGYIFYDPFIPEDKAHVARIRAPQLMKMKLRHCGHALPPVLMRMELLKPLALAALRRELTEESLAQMLRARRNSVRYVDLLLENARARGHLTLGLCAANEALSRLDNWKLRKQRKALLDTLQKGNEAG</sequence>
<name>A0A421BK28_9RHOB</name>
<dbReference type="EMBL" id="RCHI01000019">
    <property type="protein sequence ID" value="RLL62853.1"/>
    <property type="molecule type" value="Genomic_DNA"/>
</dbReference>
<evidence type="ECO:0000313" key="2">
    <source>
        <dbReference type="Proteomes" id="UP000279673"/>
    </source>
</evidence>
<protein>
    <recommendedName>
        <fullName evidence="3">Phosphoadenosine phosphosulfate reductase</fullName>
    </recommendedName>
</protein>
<dbReference type="RefSeq" id="WP_121534698.1">
    <property type="nucleotide sequence ID" value="NZ_RCHI01000019.1"/>
</dbReference>
<dbReference type="AlphaFoldDB" id="A0A421BK28"/>
<organism evidence="1 2">
    <name type="scientific">Paenirhodobacter hankyongi</name>
    <dbReference type="NCBI Taxonomy" id="2294033"/>
    <lineage>
        <taxon>Bacteria</taxon>
        <taxon>Pseudomonadati</taxon>
        <taxon>Pseudomonadota</taxon>
        <taxon>Alphaproteobacteria</taxon>
        <taxon>Rhodobacterales</taxon>
        <taxon>Rhodobacter group</taxon>
        <taxon>Paenirhodobacter</taxon>
    </lineage>
</organism>
<dbReference type="Gene3D" id="3.40.50.1820">
    <property type="entry name" value="alpha/beta hydrolase"/>
    <property type="match status" value="1"/>
</dbReference>
<comment type="caution">
    <text evidence="1">The sequence shown here is derived from an EMBL/GenBank/DDBJ whole genome shotgun (WGS) entry which is preliminary data.</text>
</comment>
<dbReference type="SUPFAM" id="SSF53474">
    <property type="entry name" value="alpha/beta-Hydrolases"/>
    <property type="match status" value="1"/>
</dbReference>
<accession>A0A421BK28</accession>
<reference evidence="1 2" key="1">
    <citation type="submission" date="2018-10" db="EMBL/GenBank/DDBJ databases">
        <title>Rhodobacter sp . BO-81.</title>
        <authorList>
            <person name="Im W.T."/>
        </authorList>
    </citation>
    <scope>NUCLEOTIDE SEQUENCE [LARGE SCALE GENOMIC DNA]</scope>
    <source>
        <strain evidence="1 2">BO-81</strain>
    </source>
</reference>
<evidence type="ECO:0008006" key="3">
    <source>
        <dbReference type="Google" id="ProtNLM"/>
    </source>
</evidence>